<name>A0ABQ1K683_9GAMM</name>
<reference evidence="3" key="1">
    <citation type="journal article" date="2019" name="Int. J. Syst. Evol. Microbiol.">
        <title>The Global Catalogue of Microorganisms (GCM) 10K type strain sequencing project: providing services to taxonomists for standard genome sequencing and annotation.</title>
        <authorList>
            <consortium name="The Broad Institute Genomics Platform"/>
            <consortium name="The Broad Institute Genome Sequencing Center for Infectious Disease"/>
            <person name="Wu L."/>
            <person name="Ma J."/>
        </authorList>
    </citation>
    <scope>NUCLEOTIDE SEQUENCE [LARGE SCALE GENOMIC DNA]</scope>
    <source>
        <strain evidence="3">CGMCC 1.15341</strain>
    </source>
</reference>
<protein>
    <submittedName>
        <fullName evidence="2">Uncharacterized protein</fullName>
    </submittedName>
</protein>
<evidence type="ECO:0000256" key="1">
    <source>
        <dbReference type="SAM" id="MobiDB-lite"/>
    </source>
</evidence>
<feature type="compositionally biased region" description="Polar residues" evidence="1">
    <location>
        <begin position="1"/>
        <end position="11"/>
    </location>
</feature>
<evidence type="ECO:0000313" key="3">
    <source>
        <dbReference type="Proteomes" id="UP000629025"/>
    </source>
</evidence>
<dbReference type="EMBL" id="BMIJ01000002">
    <property type="protein sequence ID" value="GGB87966.1"/>
    <property type="molecule type" value="Genomic_DNA"/>
</dbReference>
<feature type="region of interest" description="Disordered" evidence="1">
    <location>
        <begin position="1"/>
        <end position="52"/>
    </location>
</feature>
<gene>
    <name evidence="2" type="ORF">GCM10011352_12400</name>
</gene>
<comment type="caution">
    <text evidence="2">The sequence shown here is derived from an EMBL/GenBank/DDBJ whole genome shotgun (WGS) entry which is preliminary data.</text>
</comment>
<accession>A0ABQ1K683</accession>
<organism evidence="2 3">
    <name type="scientific">Marinobacterium zhoushanense</name>
    <dbReference type="NCBI Taxonomy" id="1679163"/>
    <lineage>
        <taxon>Bacteria</taxon>
        <taxon>Pseudomonadati</taxon>
        <taxon>Pseudomonadota</taxon>
        <taxon>Gammaproteobacteria</taxon>
        <taxon>Oceanospirillales</taxon>
        <taxon>Oceanospirillaceae</taxon>
        <taxon>Marinobacterium</taxon>
    </lineage>
</organism>
<evidence type="ECO:0000313" key="2">
    <source>
        <dbReference type="EMBL" id="GGB87966.1"/>
    </source>
</evidence>
<proteinExistence type="predicted"/>
<dbReference type="Proteomes" id="UP000629025">
    <property type="component" value="Unassembled WGS sequence"/>
</dbReference>
<keyword evidence="3" id="KW-1185">Reference proteome</keyword>
<sequence length="80" mass="8961">MSAWTCSSRQSPPYWKWNRPAEPDPPSGAPRRRRLFPFTPGTKPKAQLQSRAGLSLSNTEKVLVPDILHTPRLRIPALSG</sequence>